<proteinExistence type="predicted"/>
<keyword evidence="2" id="KW-1185">Reference proteome</keyword>
<dbReference type="Proteomes" id="UP000647836">
    <property type="component" value="Unassembled WGS sequence"/>
</dbReference>
<sequence length="145" mass="16156">MDTINFYKVLRGEKLSSSIVDITFTTHYVGELILTSGRLVACDPLAFPDSEAFQKSLPIGKYPVLLIVAHYPTNNYQRVAYAIIRISEETPVNWKLGICSDEELASLTENDTLGYPVDSGVGCFMDFDAVKIIDDSIYYAYIANP</sequence>
<reference evidence="1 2" key="1">
    <citation type="submission" date="2020-10" db="EMBL/GenBank/DDBJ databases">
        <authorList>
            <person name="Castelo-Branco R."/>
            <person name="Eusebio N."/>
            <person name="Adriana R."/>
            <person name="Vieira A."/>
            <person name="Brugerolle De Fraissinette N."/>
            <person name="Rezende De Castro R."/>
            <person name="Schneider M.P."/>
            <person name="Vasconcelos V."/>
            <person name="Leao P.N."/>
        </authorList>
    </citation>
    <scope>NUCLEOTIDE SEQUENCE [LARGE SCALE GENOMIC DNA]</scope>
    <source>
        <strain evidence="1 2">LEGE 07299</strain>
    </source>
</reference>
<organism evidence="1 2">
    <name type="scientific">Nostoc cf. edaphicum LEGE 07299</name>
    <dbReference type="NCBI Taxonomy" id="2777974"/>
    <lineage>
        <taxon>Bacteria</taxon>
        <taxon>Bacillati</taxon>
        <taxon>Cyanobacteriota</taxon>
        <taxon>Cyanophyceae</taxon>
        <taxon>Nostocales</taxon>
        <taxon>Nostocaceae</taxon>
        <taxon>Nostoc</taxon>
    </lineage>
</organism>
<evidence type="ECO:0000313" key="1">
    <source>
        <dbReference type="EMBL" id="MBE9105061.1"/>
    </source>
</evidence>
<accession>A0ABR9TXC1</accession>
<comment type="caution">
    <text evidence="1">The sequence shown here is derived from an EMBL/GenBank/DDBJ whole genome shotgun (WGS) entry which is preliminary data.</text>
</comment>
<protein>
    <submittedName>
        <fullName evidence="1">DUF4241 domain-containing protein</fullName>
    </submittedName>
</protein>
<dbReference type="Pfam" id="PF14025">
    <property type="entry name" value="DUF4241"/>
    <property type="match status" value="1"/>
</dbReference>
<evidence type="ECO:0000313" key="2">
    <source>
        <dbReference type="Proteomes" id="UP000647836"/>
    </source>
</evidence>
<name>A0ABR9TXC1_9NOSO</name>
<dbReference type="InterPro" id="IPR025335">
    <property type="entry name" value="DUF4241"/>
</dbReference>
<dbReference type="EMBL" id="JADEXF010000228">
    <property type="protein sequence ID" value="MBE9105061.1"/>
    <property type="molecule type" value="Genomic_DNA"/>
</dbReference>
<gene>
    <name evidence="1" type="ORF">IQ229_08945</name>
</gene>